<dbReference type="InterPro" id="IPR006224">
    <property type="entry name" value="PsdUridine_synth_RluA-like_CS"/>
</dbReference>
<accession>A0A398CYL1</accession>
<feature type="compositionally biased region" description="Basic and acidic residues" evidence="6">
    <location>
        <begin position="1"/>
        <end position="16"/>
    </location>
</feature>
<evidence type="ECO:0000256" key="2">
    <source>
        <dbReference type="ARBA" id="ARBA00010876"/>
    </source>
</evidence>
<organism evidence="8 9">
    <name type="scientific">Cohnella faecalis</name>
    <dbReference type="NCBI Taxonomy" id="2315694"/>
    <lineage>
        <taxon>Bacteria</taxon>
        <taxon>Bacillati</taxon>
        <taxon>Bacillota</taxon>
        <taxon>Bacilli</taxon>
        <taxon>Bacillales</taxon>
        <taxon>Paenibacillaceae</taxon>
        <taxon>Cohnella</taxon>
    </lineage>
</organism>
<evidence type="ECO:0000259" key="7">
    <source>
        <dbReference type="Pfam" id="PF00849"/>
    </source>
</evidence>
<dbReference type="PROSITE" id="PS01129">
    <property type="entry name" value="PSI_RLU"/>
    <property type="match status" value="1"/>
</dbReference>
<evidence type="ECO:0000256" key="4">
    <source>
        <dbReference type="PIRSR" id="PIRSR606225-1"/>
    </source>
</evidence>
<evidence type="ECO:0000256" key="3">
    <source>
        <dbReference type="ARBA" id="ARBA00023235"/>
    </source>
</evidence>
<dbReference type="PANTHER" id="PTHR21600">
    <property type="entry name" value="MITOCHONDRIAL RNA PSEUDOURIDINE SYNTHASE"/>
    <property type="match status" value="1"/>
</dbReference>
<dbReference type="EMBL" id="QXJM01000029">
    <property type="protein sequence ID" value="RIE04084.1"/>
    <property type="molecule type" value="Genomic_DNA"/>
</dbReference>
<feature type="region of interest" description="Disordered" evidence="6">
    <location>
        <begin position="1"/>
        <end position="25"/>
    </location>
</feature>
<dbReference type="GO" id="GO:0003723">
    <property type="term" value="F:RNA binding"/>
    <property type="evidence" value="ECO:0007669"/>
    <property type="project" value="InterPro"/>
</dbReference>
<reference evidence="8 9" key="1">
    <citation type="submission" date="2018-09" db="EMBL/GenBank/DDBJ databases">
        <title>Cohnella cavernae sp. nov., isolated from a karst cave.</title>
        <authorList>
            <person name="Zhu H."/>
        </authorList>
    </citation>
    <scope>NUCLEOTIDE SEQUENCE [LARGE SCALE GENOMIC DNA]</scope>
    <source>
        <strain evidence="8 9">K2E09-144</strain>
    </source>
</reference>
<dbReference type="RefSeq" id="WP_119148755.1">
    <property type="nucleotide sequence ID" value="NZ_JBHSOV010000013.1"/>
</dbReference>
<comment type="similarity">
    <text evidence="2 5">Belongs to the pseudouridine synthase RluA family.</text>
</comment>
<comment type="catalytic activity">
    <reaction evidence="1 5">
        <text>a uridine in RNA = a pseudouridine in RNA</text>
        <dbReference type="Rhea" id="RHEA:48348"/>
        <dbReference type="Rhea" id="RHEA-COMP:12068"/>
        <dbReference type="Rhea" id="RHEA-COMP:12069"/>
        <dbReference type="ChEBI" id="CHEBI:65314"/>
        <dbReference type="ChEBI" id="CHEBI:65315"/>
    </reaction>
</comment>
<dbReference type="InterPro" id="IPR050188">
    <property type="entry name" value="RluA_PseudoU_synthase"/>
</dbReference>
<feature type="active site" evidence="4">
    <location>
        <position position="164"/>
    </location>
</feature>
<comment type="function">
    <text evidence="5">Responsible for synthesis of pseudouridine from uracil.</text>
</comment>
<name>A0A398CYL1_9BACL</name>
<protein>
    <recommendedName>
        <fullName evidence="5">Pseudouridine synthase</fullName>
        <ecNumber evidence="5">5.4.99.-</ecNumber>
    </recommendedName>
</protein>
<dbReference type="Pfam" id="PF00849">
    <property type="entry name" value="PseudoU_synth_2"/>
    <property type="match status" value="1"/>
</dbReference>
<sequence length="345" mass="39036">MSERLREDWSRNERDSASSVGTESESGSYYAPIVHIVEAADAGRTVRDVIKNRMGISRRLMIKLRTAEEGLSVNGRRAWTKDRVTTGDRIELRMLEEQSETIFPQPMELDIVFEDDHLLVVNKPAGLIVHPTSGHYLNTLANGVVHHWNERGERIRFRPVHRLDEHTSGLVVIAKNQYANQQMASQMMQGGMEKRYRAYVYGKPPLTEGEVNEPIGRSSDDPHRRIVREDGAASLTFYRLANEYECGASAMDIRLGTGRTHQIRVHMLHIGCPLIGDGYYVDERLSYSPLSVKLADVIERQALHAVELAFDHPVSGERMRLTASLPEDLLRLEQELAANTRGEPS</sequence>
<dbReference type="NCBIfam" id="TIGR00005">
    <property type="entry name" value="rluA_subfam"/>
    <property type="match status" value="1"/>
</dbReference>
<dbReference type="GO" id="GO:0140098">
    <property type="term" value="F:catalytic activity, acting on RNA"/>
    <property type="evidence" value="ECO:0007669"/>
    <property type="project" value="UniProtKB-ARBA"/>
</dbReference>
<dbReference type="GO" id="GO:0009982">
    <property type="term" value="F:pseudouridine synthase activity"/>
    <property type="evidence" value="ECO:0007669"/>
    <property type="project" value="InterPro"/>
</dbReference>
<feature type="domain" description="Pseudouridine synthase RsuA/RluA-like" evidence="7">
    <location>
        <begin position="117"/>
        <end position="269"/>
    </location>
</feature>
<evidence type="ECO:0000256" key="1">
    <source>
        <dbReference type="ARBA" id="ARBA00000073"/>
    </source>
</evidence>
<dbReference type="Gene3D" id="3.30.2350.10">
    <property type="entry name" value="Pseudouridine synthase"/>
    <property type="match status" value="1"/>
</dbReference>
<dbReference type="InterPro" id="IPR006225">
    <property type="entry name" value="PsdUridine_synth_RluC/D"/>
</dbReference>
<gene>
    <name evidence="8" type="ORF">D3H35_09070</name>
</gene>
<evidence type="ECO:0000313" key="8">
    <source>
        <dbReference type="EMBL" id="RIE04084.1"/>
    </source>
</evidence>
<dbReference type="AlphaFoldDB" id="A0A398CYL1"/>
<dbReference type="Proteomes" id="UP000266340">
    <property type="component" value="Unassembled WGS sequence"/>
</dbReference>
<evidence type="ECO:0000256" key="6">
    <source>
        <dbReference type="SAM" id="MobiDB-lite"/>
    </source>
</evidence>
<dbReference type="OrthoDB" id="9773999at2"/>
<proteinExistence type="inferred from homology"/>
<dbReference type="EC" id="5.4.99.-" evidence="5"/>
<dbReference type="PANTHER" id="PTHR21600:SF44">
    <property type="entry name" value="RIBOSOMAL LARGE SUBUNIT PSEUDOURIDINE SYNTHASE D"/>
    <property type="match status" value="1"/>
</dbReference>
<keyword evidence="3 5" id="KW-0413">Isomerase</keyword>
<evidence type="ECO:0000256" key="5">
    <source>
        <dbReference type="RuleBase" id="RU362028"/>
    </source>
</evidence>
<dbReference type="GO" id="GO:0000455">
    <property type="term" value="P:enzyme-directed rRNA pseudouridine synthesis"/>
    <property type="evidence" value="ECO:0007669"/>
    <property type="project" value="TreeGrafter"/>
</dbReference>
<keyword evidence="9" id="KW-1185">Reference proteome</keyword>
<dbReference type="InterPro" id="IPR020103">
    <property type="entry name" value="PsdUridine_synth_cat_dom_sf"/>
</dbReference>
<evidence type="ECO:0000313" key="9">
    <source>
        <dbReference type="Proteomes" id="UP000266340"/>
    </source>
</evidence>
<comment type="caution">
    <text evidence="8">The sequence shown here is derived from an EMBL/GenBank/DDBJ whole genome shotgun (WGS) entry which is preliminary data.</text>
</comment>
<dbReference type="CDD" id="cd02869">
    <property type="entry name" value="PseudoU_synth_RluA_like"/>
    <property type="match status" value="1"/>
</dbReference>
<dbReference type="SUPFAM" id="SSF55120">
    <property type="entry name" value="Pseudouridine synthase"/>
    <property type="match status" value="1"/>
</dbReference>
<dbReference type="InterPro" id="IPR006145">
    <property type="entry name" value="PsdUridine_synth_RsuA/RluA"/>
</dbReference>